<dbReference type="PANTHER" id="PTHR43477">
    <property type="entry name" value="DIHYDROANTICAPSIN 7-DEHYDROGENASE"/>
    <property type="match status" value="1"/>
</dbReference>
<dbReference type="Proteomes" id="UP000005384">
    <property type="component" value="Unassembled WGS sequence"/>
</dbReference>
<dbReference type="AlphaFoldDB" id="G5IBX1"/>
<dbReference type="Pfam" id="PF13561">
    <property type="entry name" value="adh_short_C2"/>
    <property type="match status" value="1"/>
</dbReference>
<name>G5IBX1_9FIRM</name>
<evidence type="ECO:0000313" key="3">
    <source>
        <dbReference type="EMBL" id="EHI60889.1"/>
    </source>
</evidence>
<comment type="similarity">
    <text evidence="1">Belongs to the short-chain dehydrogenases/reductases (SDR) family.</text>
</comment>
<accession>G5IBX1</accession>
<dbReference type="CDD" id="cd05233">
    <property type="entry name" value="SDR_c"/>
    <property type="match status" value="1"/>
</dbReference>
<dbReference type="InterPro" id="IPR036291">
    <property type="entry name" value="NAD(P)-bd_dom_sf"/>
</dbReference>
<comment type="caution">
    <text evidence="3">The sequence shown here is derived from an EMBL/GenBank/DDBJ whole genome shotgun (WGS) entry which is preliminary data.</text>
</comment>
<keyword evidence="2" id="KW-0560">Oxidoreductase</keyword>
<dbReference type="SUPFAM" id="SSF51735">
    <property type="entry name" value="NAD(P)-binding Rossmann-fold domains"/>
    <property type="match status" value="1"/>
</dbReference>
<proteinExistence type="inferred from homology"/>
<reference evidence="3 4" key="1">
    <citation type="submission" date="2011-08" db="EMBL/GenBank/DDBJ databases">
        <title>The Genome Sequence of Clostridium hathewayi WAL-18680.</title>
        <authorList>
            <consortium name="The Broad Institute Genome Sequencing Platform"/>
            <person name="Earl A."/>
            <person name="Ward D."/>
            <person name="Feldgarden M."/>
            <person name="Gevers D."/>
            <person name="Finegold S.M."/>
            <person name="Summanen P.H."/>
            <person name="Molitoris D.R."/>
            <person name="Song M."/>
            <person name="Daigneault M."/>
            <person name="Allen-Vercoe E."/>
            <person name="Young S.K."/>
            <person name="Zeng Q."/>
            <person name="Gargeya S."/>
            <person name="Fitzgerald M."/>
            <person name="Haas B."/>
            <person name="Abouelleil A."/>
            <person name="Alvarado L."/>
            <person name="Arachchi H.M."/>
            <person name="Berlin A."/>
            <person name="Brown A."/>
            <person name="Chapman S.B."/>
            <person name="Chen Z."/>
            <person name="Dunbar C."/>
            <person name="Freedman E."/>
            <person name="Gearin G."/>
            <person name="Gellesch M."/>
            <person name="Goldberg J."/>
            <person name="Griggs A."/>
            <person name="Gujja S."/>
            <person name="Heiman D."/>
            <person name="Howarth C."/>
            <person name="Larson L."/>
            <person name="Lui A."/>
            <person name="MacDonald P.J.P."/>
            <person name="Montmayeur A."/>
            <person name="Murphy C."/>
            <person name="Neiman D."/>
            <person name="Pearson M."/>
            <person name="Priest M."/>
            <person name="Roberts A."/>
            <person name="Saif S."/>
            <person name="Shea T."/>
            <person name="Shenoy N."/>
            <person name="Sisk P."/>
            <person name="Stolte C."/>
            <person name="Sykes S."/>
            <person name="Wortman J."/>
            <person name="Nusbaum C."/>
            <person name="Birren B."/>
        </authorList>
    </citation>
    <scope>NUCLEOTIDE SEQUENCE [LARGE SCALE GENOMIC DNA]</scope>
    <source>
        <strain evidence="3 4">WAL-18680</strain>
    </source>
</reference>
<keyword evidence="4" id="KW-1185">Reference proteome</keyword>
<dbReference type="InterPro" id="IPR051122">
    <property type="entry name" value="SDR_DHRS6-like"/>
</dbReference>
<dbReference type="PANTHER" id="PTHR43477:SF1">
    <property type="entry name" value="DIHYDROANTICAPSIN 7-DEHYDROGENASE"/>
    <property type="match status" value="1"/>
</dbReference>
<dbReference type="Gene3D" id="3.40.50.720">
    <property type="entry name" value="NAD(P)-binding Rossmann-like Domain"/>
    <property type="match status" value="1"/>
</dbReference>
<evidence type="ECO:0000256" key="1">
    <source>
        <dbReference type="ARBA" id="ARBA00006484"/>
    </source>
</evidence>
<dbReference type="HOGENOM" id="CLU_010194_1_3_9"/>
<dbReference type="GO" id="GO:0016491">
    <property type="term" value="F:oxidoreductase activity"/>
    <property type="evidence" value="ECO:0007669"/>
    <property type="project" value="UniProtKB-KW"/>
</dbReference>
<dbReference type="PRINTS" id="PR00081">
    <property type="entry name" value="GDHRDH"/>
</dbReference>
<dbReference type="PATRIC" id="fig|742737.3.peg.954"/>
<sequence>MMLEGRTCVFAGATGGDGVVAVIELCRGGMNVVMMTHQMGQAETLMNKINGMQLKGKCFVVQDGECQTPVKTDEIVYREIYERFGSIDVVISNTGDDGFEDSIDMVDTKNLLRGVDHLLGGSYTMLKNALPYLRKSKAARVIFMTTVEGVKGGVNESFVNAVAKGAVLSLTKNCAARLAVDNINVNCIAKGPIERLKPLLERDKSLPPVKDTTTFLDDVPMGRMGTPEDIAHAICYLASEESSYITGTVLDVSGGMNVT</sequence>
<evidence type="ECO:0000313" key="4">
    <source>
        <dbReference type="Proteomes" id="UP000005384"/>
    </source>
</evidence>
<dbReference type="InterPro" id="IPR002347">
    <property type="entry name" value="SDR_fam"/>
</dbReference>
<dbReference type="OrthoDB" id="9803333at2"/>
<dbReference type="RefSeq" id="WP_006778940.1">
    <property type="nucleotide sequence ID" value="NZ_CP040506.1"/>
</dbReference>
<gene>
    <name evidence="3" type="ORF">HMPREF9473_00954</name>
</gene>
<organism evidence="3 4">
    <name type="scientific">Hungatella hathewayi WAL-18680</name>
    <dbReference type="NCBI Taxonomy" id="742737"/>
    <lineage>
        <taxon>Bacteria</taxon>
        <taxon>Bacillati</taxon>
        <taxon>Bacillota</taxon>
        <taxon>Clostridia</taxon>
        <taxon>Lachnospirales</taxon>
        <taxon>Lachnospiraceae</taxon>
        <taxon>Hungatella</taxon>
    </lineage>
</organism>
<protein>
    <submittedName>
        <fullName evidence="3">Uncharacterized protein</fullName>
    </submittedName>
</protein>
<evidence type="ECO:0000256" key="2">
    <source>
        <dbReference type="ARBA" id="ARBA00023002"/>
    </source>
</evidence>
<dbReference type="EMBL" id="ADLN01000009">
    <property type="protein sequence ID" value="EHI60889.1"/>
    <property type="molecule type" value="Genomic_DNA"/>
</dbReference>